<dbReference type="Proteomes" id="UP000013776">
    <property type="component" value="Unassembled WGS sequence"/>
</dbReference>
<reference evidence="1 2" key="1">
    <citation type="journal article" date="2013" name="MBio">
        <title>Genome sequencing of the plant pathogen Taphrina deformans, the causal agent of peach leaf curl.</title>
        <authorList>
            <person name="Cisse O.H."/>
            <person name="Almeida J.M.G.C.F."/>
            <person name="Fonseca A."/>
            <person name="Kumar A.A."/>
            <person name="Salojaervi J."/>
            <person name="Overmyer K."/>
            <person name="Hauser P.M."/>
            <person name="Pagni M."/>
        </authorList>
    </citation>
    <scope>NUCLEOTIDE SEQUENCE [LARGE SCALE GENOMIC DNA]</scope>
    <source>
        <strain evidence="2">PYCC 5710 / ATCC 11124 / CBS 356.35 / IMI 108563 / JCM 9778 / NBRC 8474</strain>
    </source>
</reference>
<comment type="caution">
    <text evidence="1">The sequence shown here is derived from an EMBL/GenBank/DDBJ whole genome shotgun (WGS) entry which is preliminary data.</text>
</comment>
<organism evidence="1 2">
    <name type="scientific">Taphrina deformans (strain PYCC 5710 / ATCC 11124 / CBS 356.35 / IMI 108563 / JCM 9778 / NBRC 8474)</name>
    <name type="common">Peach leaf curl fungus</name>
    <name type="synonym">Lalaria deformans</name>
    <dbReference type="NCBI Taxonomy" id="1097556"/>
    <lineage>
        <taxon>Eukaryota</taxon>
        <taxon>Fungi</taxon>
        <taxon>Dikarya</taxon>
        <taxon>Ascomycota</taxon>
        <taxon>Taphrinomycotina</taxon>
        <taxon>Taphrinomycetes</taxon>
        <taxon>Taphrinales</taxon>
        <taxon>Taphrinaceae</taxon>
        <taxon>Taphrina</taxon>
    </lineage>
</organism>
<sequence>MAGEKQVELRKNGSTKDITISSFSFARQLIRFKGTECLWTHRGTAGRRILMVQSDAQQIVDRLSARQLPLRKPVRPWDKALTDKIADLKLHPAIESGLHLLNDDIVSAHFVSLL</sequence>
<name>R4XFT6_TAPDE</name>
<dbReference type="OrthoDB" id="2306919at2759"/>
<dbReference type="AlphaFoldDB" id="R4XFT6"/>
<evidence type="ECO:0000313" key="2">
    <source>
        <dbReference type="Proteomes" id="UP000013776"/>
    </source>
</evidence>
<keyword evidence="2" id="KW-1185">Reference proteome</keyword>
<gene>
    <name evidence="1" type="ORF">TAPDE_005248</name>
</gene>
<proteinExistence type="predicted"/>
<dbReference type="EMBL" id="CAHR02000296">
    <property type="protein sequence ID" value="CCG84731.2"/>
    <property type="molecule type" value="Genomic_DNA"/>
</dbReference>
<accession>R4XFT6</accession>
<protein>
    <submittedName>
        <fullName evidence="1">Uncharacterized protein</fullName>
    </submittedName>
</protein>
<evidence type="ECO:0000313" key="1">
    <source>
        <dbReference type="EMBL" id="CCG84731.2"/>
    </source>
</evidence>